<sequence length="127" mass="13773">MHRQLQSLRRDDNLTGTGSCRQCGNDCIKCDNDQKCTVCKTGDGSCGPCATVCSECTGPSDKECIECDLGYYFSRLNRKCFKCNEAGSACTGPNANDCSNCSTGYCMNKGKCAKCESVCQACEDYRK</sequence>
<reference evidence="1 2" key="1">
    <citation type="submission" date="2024-04" db="EMBL/GenBank/DDBJ databases">
        <title>Tritrichomonas musculus Genome.</title>
        <authorList>
            <person name="Alves-Ferreira E."/>
            <person name="Grigg M."/>
            <person name="Lorenzi H."/>
            <person name="Galac M."/>
        </authorList>
    </citation>
    <scope>NUCLEOTIDE SEQUENCE [LARGE SCALE GENOMIC DNA]</scope>
    <source>
        <strain evidence="1 2">EAF2021</strain>
    </source>
</reference>
<keyword evidence="2" id="KW-1185">Reference proteome</keyword>
<dbReference type="InterPro" id="IPR009030">
    <property type="entry name" value="Growth_fac_rcpt_cys_sf"/>
</dbReference>
<accession>A0ABR2HCS2</accession>
<comment type="caution">
    <text evidence="1">The sequence shown here is derived from an EMBL/GenBank/DDBJ whole genome shotgun (WGS) entry which is preliminary data.</text>
</comment>
<dbReference type="SUPFAM" id="SSF57184">
    <property type="entry name" value="Growth factor receptor domain"/>
    <property type="match status" value="1"/>
</dbReference>
<evidence type="ECO:0000313" key="2">
    <source>
        <dbReference type="Proteomes" id="UP001470230"/>
    </source>
</evidence>
<evidence type="ECO:0000313" key="1">
    <source>
        <dbReference type="EMBL" id="KAK8844496.1"/>
    </source>
</evidence>
<name>A0ABR2HCS2_9EUKA</name>
<dbReference type="EMBL" id="JAPFFF010000032">
    <property type="protein sequence ID" value="KAK8844496.1"/>
    <property type="molecule type" value="Genomic_DNA"/>
</dbReference>
<organism evidence="1 2">
    <name type="scientific">Tritrichomonas musculus</name>
    <dbReference type="NCBI Taxonomy" id="1915356"/>
    <lineage>
        <taxon>Eukaryota</taxon>
        <taxon>Metamonada</taxon>
        <taxon>Parabasalia</taxon>
        <taxon>Tritrichomonadida</taxon>
        <taxon>Tritrichomonadidae</taxon>
        <taxon>Tritrichomonas</taxon>
    </lineage>
</organism>
<dbReference type="Proteomes" id="UP001470230">
    <property type="component" value="Unassembled WGS sequence"/>
</dbReference>
<protein>
    <submittedName>
        <fullName evidence="1">Uncharacterized protein</fullName>
    </submittedName>
</protein>
<gene>
    <name evidence="1" type="ORF">M9Y10_024358</name>
</gene>
<proteinExistence type="predicted"/>